<dbReference type="EMBL" id="UINC01001821">
    <property type="protein sequence ID" value="SUZ89543.1"/>
    <property type="molecule type" value="Genomic_DNA"/>
</dbReference>
<dbReference type="InterPro" id="IPR020945">
    <property type="entry name" value="DMSO/NO3_reduct_chaperone"/>
</dbReference>
<dbReference type="InterPro" id="IPR050289">
    <property type="entry name" value="TorD/DmsD_chaperones"/>
</dbReference>
<reference evidence="2" key="1">
    <citation type="submission" date="2018-05" db="EMBL/GenBank/DDBJ databases">
        <authorList>
            <person name="Lanie J.A."/>
            <person name="Ng W.-L."/>
            <person name="Kazmierczak K.M."/>
            <person name="Andrzejewski T.M."/>
            <person name="Davidsen T.M."/>
            <person name="Wayne K.J."/>
            <person name="Tettelin H."/>
            <person name="Glass J.I."/>
            <person name="Rusch D."/>
            <person name="Podicherti R."/>
            <person name="Tsui H.-C.T."/>
            <person name="Winkler M.E."/>
        </authorList>
    </citation>
    <scope>NUCLEOTIDE SEQUENCE</scope>
</reference>
<sequence>MSSPHDQGFKSKILSIQTDSQLPYSIDFDDLINEFKQQDEGDLKNQYSSLFEIGNSGPPAPIREDSFLHQPAGLREDLVRFHDYFGYTLSEEFQWQMDHLSIELEFMYFLCFQEHNAEDNRLSYQLAQLDFSKRHLFNWIPKLMQTLKTISKDVLYTKVVVELNGFIEDDMRWQMETISHQ</sequence>
<evidence type="ECO:0000256" key="1">
    <source>
        <dbReference type="ARBA" id="ARBA00023186"/>
    </source>
</evidence>
<protein>
    <submittedName>
        <fullName evidence="2">Uncharacterized protein</fullName>
    </submittedName>
</protein>
<keyword evidence="1" id="KW-0143">Chaperone</keyword>
<gene>
    <name evidence="2" type="ORF">METZ01_LOCUS42397</name>
</gene>
<dbReference type="InterPro" id="IPR036411">
    <property type="entry name" value="TorD-like_sf"/>
</dbReference>
<dbReference type="Pfam" id="PF02613">
    <property type="entry name" value="Nitrate_red_del"/>
    <property type="match status" value="1"/>
</dbReference>
<evidence type="ECO:0000313" key="2">
    <source>
        <dbReference type="EMBL" id="SUZ89543.1"/>
    </source>
</evidence>
<name>A0A381RKF0_9ZZZZ</name>
<dbReference type="Gene3D" id="1.10.3480.10">
    <property type="entry name" value="TorD-like"/>
    <property type="match status" value="1"/>
</dbReference>
<organism evidence="2">
    <name type="scientific">marine metagenome</name>
    <dbReference type="NCBI Taxonomy" id="408172"/>
    <lineage>
        <taxon>unclassified sequences</taxon>
        <taxon>metagenomes</taxon>
        <taxon>ecological metagenomes</taxon>
    </lineage>
</organism>
<dbReference type="PANTHER" id="PTHR34227">
    <property type="entry name" value="CHAPERONE PROTEIN YCDY"/>
    <property type="match status" value="1"/>
</dbReference>
<dbReference type="SUPFAM" id="SSF89155">
    <property type="entry name" value="TorD-like"/>
    <property type="match status" value="1"/>
</dbReference>
<accession>A0A381RKF0</accession>
<dbReference type="PANTHER" id="PTHR34227:SF1">
    <property type="entry name" value="DIMETHYL SULFOXIDE REDUCTASE CHAPERONE-RELATED"/>
    <property type="match status" value="1"/>
</dbReference>
<dbReference type="AlphaFoldDB" id="A0A381RKF0"/>
<proteinExistence type="predicted"/>